<feature type="region of interest" description="Disordered" evidence="3">
    <location>
        <begin position="147"/>
        <end position="172"/>
    </location>
</feature>
<reference evidence="6 7" key="1">
    <citation type="submission" date="2019-02" db="EMBL/GenBank/DDBJ databases">
        <title>Draft genome sequences of novel Actinobacteria.</title>
        <authorList>
            <person name="Sahin N."/>
            <person name="Ay H."/>
            <person name="Saygin H."/>
        </authorList>
    </citation>
    <scope>NUCLEOTIDE SEQUENCE [LARGE SCALE GENOMIC DNA]</scope>
    <source>
        <strain evidence="6 7">KC603</strain>
    </source>
</reference>
<dbReference type="Gene3D" id="2.130.10.130">
    <property type="entry name" value="Integrin alpha, N-terminal"/>
    <property type="match status" value="1"/>
</dbReference>
<name>A0A4R4RZG7_9ACTN</name>
<evidence type="ECO:0000256" key="2">
    <source>
        <dbReference type="ARBA" id="ARBA00022729"/>
    </source>
</evidence>
<evidence type="ECO:0000313" key="7">
    <source>
        <dbReference type="Proteomes" id="UP000295621"/>
    </source>
</evidence>
<dbReference type="SUPFAM" id="SSF55846">
    <property type="entry name" value="N-acetylmuramoyl-L-alanine amidase-like"/>
    <property type="match status" value="1"/>
</dbReference>
<feature type="domain" description="Peptidoglycan recognition protein family" evidence="5">
    <location>
        <begin position="225"/>
        <end position="366"/>
    </location>
</feature>
<dbReference type="CDD" id="cd06583">
    <property type="entry name" value="PGRP"/>
    <property type="match status" value="1"/>
</dbReference>
<dbReference type="Proteomes" id="UP000295621">
    <property type="component" value="Unassembled WGS sequence"/>
</dbReference>
<dbReference type="SMART" id="SM00701">
    <property type="entry name" value="PGRP"/>
    <property type="match status" value="1"/>
</dbReference>
<evidence type="ECO:0000256" key="4">
    <source>
        <dbReference type="SAM" id="SignalP"/>
    </source>
</evidence>
<dbReference type="InterPro" id="IPR015510">
    <property type="entry name" value="PGRP"/>
</dbReference>
<feature type="compositionally biased region" description="Polar residues" evidence="3">
    <location>
        <begin position="42"/>
        <end position="57"/>
    </location>
</feature>
<dbReference type="Pfam" id="PF01510">
    <property type="entry name" value="Amidase_2"/>
    <property type="match status" value="1"/>
</dbReference>
<dbReference type="InterPro" id="IPR013517">
    <property type="entry name" value="FG-GAP"/>
</dbReference>
<accession>A0A4R4RZG7</accession>
<dbReference type="Pfam" id="PF13517">
    <property type="entry name" value="FG-GAP_3"/>
    <property type="match status" value="1"/>
</dbReference>
<proteinExistence type="inferred from homology"/>
<comment type="caution">
    <text evidence="6">The sequence shown here is derived from an EMBL/GenBank/DDBJ whole genome shotgun (WGS) entry which is preliminary data.</text>
</comment>
<feature type="signal peptide" evidence="4">
    <location>
        <begin position="1"/>
        <end position="25"/>
    </location>
</feature>
<dbReference type="SUPFAM" id="SSF69318">
    <property type="entry name" value="Integrin alpha N-terminal domain"/>
    <property type="match status" value="1"/>
</dbReference>
<dbReference type="GO" id="GO:0008745">
    <property type="term" value="F:N-acetylmuramoyl-L-alanine amidase activity"/>
    <property type="evidence" value="ECO:0007669"/>
    <property type="project" value="InterPro"/>
</dbReference>
<evidence type="ECO:0000256" key="3">
    <source>
        <dbReference type="SAM" id="MobiDB-lite"/>
    </source>
</evidence>
<dbReference type="OrthoDB" id="514320at2"/>
<feature type="region of interest" description="Disordered" evidence="3">
    <location>
        <begin position="23"/>
        <end position="65"/>
    </location>
</feature>
<dbReference type="EMBL" id="SMKL01000004">
    <property type="protein sequence ID" value="TDC54402.1"/>
    <property type="molecule type" value="Genomic_DNA"/>
</dbReference>
<dbReference type="InterPro" id="IPR006619">
    <property type="entry name" value="PGRP_domain_met/bac"/>
</dbReference>
<organism evidence="6 7">
    <name type="scientific">Jiangella ureilytica</name>
    <dbReference type="NCBI Taxonomy" id="2530374"/>
    <lineage>
        <taxon>Bacteria</taxon>
        <taxon>Bacillati</taxon>
        <taxon>Actinomycetota</taxon>
        <taxon>Actinomycetes</taxon>
        <taxon>Jiangellales</taxon>
        <taxon>Jiangellaceae</taxon>
        <taxon>Jiangella</taxon>
    </lineage>
</organism>
<dbReference type="AlphaFoldDB" id="A0A4R4RZG7"/>
<dbReference type="GO" id="GO:0008270">
    <property type="term" value="F:zinc ion binding"/>
    <property type="evidence" value="ECO:0007669"/>
    <property type="project" value="InterPro"/>
</dbReference>
<evidence type="ECO:0000256" key="1">
    <source>
        <dbReference type="ARBA" id="ARBA00007553"/>
    </source>
</evidence>
<gene>
    <name evidence="6" type="ORF">E1212_02895</name>
</gene>
<feature type="chain" id="PRO_5020299790" description="Peptidoglycan recognition protein family domain-containing protein" evidence="4">
    <location>
        <begin position="26"/>
        <end position="664"/>
    </location>
</feature>
<comment type="similarity">
    <text evidence="1">Belongs to the N-acetylmuramoyl-L-alanine amidase 2 family.</text>
</comment>
<dbReference type="Gene3D" id="3.40.80.10">
    <property type="entry name" value="Peptidoglycan recognition protein-like"/>
    <property type="match status" value="1"/>
</dbReference>
<feature type="compositionally biased region" description="Low complexity" evidence="3">
    <location>
        <begin position="28"/>
        <end position="40"/>
    </location>
</feature>
<sequence>MKVTTAGLAGALVAFAMAPAVPAPAAPLTPSQSQSQSPEATLTPSATDTGTPSATDTRSPELPATDDLQTIGLPVATGAFGRLPSLPPAPGAGPRELSEFAAQIPIVYSEEYTVRPFRLAAVTWTGAVPVRAWVRVRSEGAWSQWYELPGGDDHQPDPGTAEAAGARNGTDPLLVPESDGIQVRVDGARSGSRRPADLRLDLVEPGAAPAAARADAPQVAVSGGPSVYSRAQWGADETLRAEAPSYGEVRGAFVHHTVSANAYDTADVPALIRSIYVYHVRSRGWNDIGYNFIIDRFGRIWEGRYGGIGRAVVGAHTQSYNDDAFAASALGTYENTAPRNVMLGAYARLFAWKFRIHGVRPLRQVNYDGEAWPAIAGHRDAAATACPGDALYAKLNVIRAGTLRQMGIGGDSTGGRDVNGGGRSDVMARQRSNGSFWLWPGGTVAGFGSRIPFGTGWSAMVSVALPGDFDGDGHDDVIGRAGTGGLWLYSGRSDRGFLSQRRIGTGWAAFTYVIAPGDWDGDGRADLIARRRDGVLVLYPGDGRGGFLAARTIGTGWAGFTAIVGSGDWNADGAVDLIARLPNGVLMLYPGTGRGGFGKARTIGTGWAAFTGIAAAGDVDEDYVLDLVAWKADGTMLLYPGSGTGGFLASRVIGSGWNAFDLRS</sequence>
<keyword evidence="2 4" id="KW-0732">Signal</keyword>
<dbReference type="InterPro" id="IPR028994">
    <property type="entry name" value="Integrin_alpha_N"/>
</dbReference>
<dbReference type="PANTHER" id="PTHR11022">
    <property type="entry name" value="PEPTIDOGLYCAN RECOGNITION PROTEIN"/>
    <property type="match status" value="1"/>
</dbReference>
<evidence type="ECO:0000313" key="6">
    <source>
        <dbReference type="EMBL" id="TDC54402.1"/>
    </source>
</evidence>
<keyword evidence="7" id="KW-1185">Reference proteome</keyword>
<protein>
    <recommendedName>
        <fullName evidence="5">Peptidoglycan recognition protein family domain-containing protein</fullName>
    </recommendedName>
</protein>
<dbReference type="GO" id="GO:0009253">
    <property type="term" value="P:peptidoglycan catabolic process"/>
    <property type="evidence" value="ECO:0007669"/>
    <property type="project" value="InterPro"/>
</dbReference>
<dbReference type="PANTHER" id="PTHR11022:SF41">
    <property type="entry name" value="PEPTIDOGLYCAN-RECOGNITION PROTEIN LC-RELATED"/>
    <property type="match status" value="1"/>
</dbReference>
<evidence type="ECO:0000259" key="5">
    <source>
        <dbReference type="SMART" id="SM00701"/>
    </source>
</evidence>
<dbReference type="InterPro" id="IPR002502">
    <property type="entry name" value="Amidase_domain"/>
</dbReference>
<dbReference type="RefSeq" id="WP_131978839.1">
    <property type="nucleotide sequence ID" value="NZ_SMKL01000004.1"/>
</dbReference>
<dbReference type="InterPro" id="IPR036505">
    <property type="entry name" value="Amidase/PGRP_sf"/>
</dbReference>